<feature type="domain" description="Palmitoyltransferase DHHC" evidence="14">
    <location>
        <begin position="170"/>
        <end position="298"/>
    </location>
</feature>
<feature type="compositionally biased region" description="Acidic residues" evidence="13">
    <location>
        <begin position="507"/>
        <end position="519"/>
    </location>
</feature>
<evidence type="ECO:0000256" key="6">
    <source>
        <dbReference type="ARBA" id="ARBA00023136"/>
    </source>
</evidence>
<feature type="transmembrane region" description="Helical" evidence="11 12">
    <location>
        <begin position="77"/>
        <end position="96"/>
    </location>
</feature>
<feature type="active site" description="S-palmitoyl cysteine intermediate" evidence="11">
    <location>
        <position position="202"/>
    </location>
</feature>
<keyword evidence="2 11" id="KW-0808">Transferase</keyword>
<evidence type="ECO:0000256" key="13">
    <source>
        <dbReference type="SAM" id="MobiDB-lite"/>
    </source>
</evidence>
<evidence type="ECO:0000256" key="4">
    <source>
        <dbReference type="ARBA" id="ARBA00022824"/>
    </source>
</evidence>
<protein>
    <recommendedName>
        <fullName evidence="11">Palmitoyltransferase PFA4</fullName>
        <ecNumber evidence="11">2.3.1.225</ecNumber>
    </recommendedName>
    <alternativeName>
        <fullName evidence="11">Protein S-acyltransferase</fullName>
        <shortName evidence="11">PAT</shortName>
    </alternativeName>
    <alternativeName>
        <fullName evidence="11">Protein fatty acyltransferase 4</fullName>
    </alternativeName>
</protein>
<feature type="region of interest" description="Disordered" evidence="13">
    <location>
        <begin position="1"/>
        <end position="41"/>
    </location>
</feature>
<gene>
    <name evidence="11" type="primary">PFA4</name>
    <name evidence="15" type="ORF">QBC42DRAFT_349350</name>
</gene>
<dbReference type="EMBL" id="MU865056">
    <property type="protein sequence ID" value="KAK4458799.1"/>
    <property type="molecule type" value="Genomic_DNA"/>
</dbReference>
<dbReference type="AlphaFoldDB" id="A0AAV9HFS1"/>
<dbReference type="Proteomes" id="UP001321749">
    <property type="component" value="Unassembled WGS sequence"/>
</dbReference>
<feature type="compositionally biased region" description="Basic and acidic residues" evidence="13">
    <location>
        <begin position="490"/>
        <end position="506"/>
    </location>
</feature>
<evidence type="ECO:0000256" key="11">
    <source>
        <dbReference type="HAMAP-Rule" id="MF_03199"/>
    </source>
</evidence>
<keyword evidence="16" id="KW-1185">Reference proteome</keyword>
<dbReference type="HAMAP" id="MF_03199">
    <property type="entry name" value="DHHC_PAT_PFA4"/>
    <property type="match status" value="1"/>
</dbReference>
<feature type="compositionally biased region" description="Acidic residues" evidence="13">
    <location>
        <begin position="472"/>
        <end position="484"/>
    </location>
</feature>
<comment type="function">
    <text evidence="11">Mediates the reversible addition of palmitate to target proteins, thereby regulating their membrane association and biological function.</text>
</comment>
<reference evidence="15" key="1">
    <citation type="journal article" date="2023" name="Mol. Phylogenet. Evol.">
        <title>Genome-scale phylogeny and comparative genomics of the fungal order Sordariales.</title>
        <authorList>
            <person name="Hensen N."/>
            <person name="Bonometti L."/>
            <person name="Westerberg I."/>
            <person name="Brannstrom I.O."/>
            <person name="Guillou S."/>
            <person name="Cros-Aarteil S."/>
            <person name="Calhoun S."/>
            <person name="Haridas S."/>
            <person name="Kuo A."/>
            <person name="Mondo S."/>
            <person name="Pangilinan J."/>
            <person name="Riley R."/>
            <person name="LaButti K."/>
            <person name="Andreopoulos B."/>
            <person name="Lipzen A."/>
            <person name="Chen C."/>
            <person name="Yan M."/>
            <person name="Daum C."/>
            <person name="Ng V."/>
            <person name="Clum A."/>
            <person name="Steindorff A."/>
            <person name="Ohm R.A."/>
            <person name="Martin F."/>
            <person name="Silar P."/>
            <person name="Natvig D.O."/>
            <person name="Lalanne C."/>
            <person name="Gautier V."/>
            <person name="Ament-Velasquez S.L."/>
            <person name="Kruys A."/>
            <person name="Hutchinson M.I."/>
            <person name="Powell A.J."/>
            <person name="Barry K."/>
            <person name="Miller A.N."/>
            <person name="Grigoriev I.V."/>
            <person name="Debuchy R."/>
            <person name="Gladieux P."/>
            <person name="Hiltunen Thoren M."/>
            <person name="Johannesson H."/>
        </authorList>
    </citation>
    <scope>NUCLEOTIDE SEQUENCE</scope>
    <source>
        <strain evidence="15">PSN324</strain>
    </source>
</reference>
<evidence type="ECO:0000256" key="9">
    <source>
        <dbReference type="ARBA" id="ARBA00023315"/>
    </source>
</evidence>
<name>A0AAV9HFS1_9PEZI</name>
<evidence type="ECO:0000256" key="12">
    <source>
        <dbReference type="RuleBase" id="RU079119"/>
    </source>
</evidence>
<accession>A0AAV9HFS1</accession>
<keyword evidence="4 11" id="KW-0256">Endoplasmic reticulum</keyword>
<dbReference type="GO" id="GO:0019706">
    <property type="term" value="F:protein-cysteine S-palmitoyltransferase activity"/>
    <property type="evidence" value="ECO:0007669"/>
    <property type="project" value="UniProtKB-UniRule"/>
</dbReference>
<dbReference type="InterPro" id="IPR033682">
    <property type="entry name" value="PFA4"/>
</dbReference>
<dbReference type="GO" id="GO:0005789">
    <property type="term" value="C:endoplasmic reticulum membrane"/>
    <property type="evidence" value="ECO:0007669"/>
    <property type="project" value="UniProtKB-SubCell"/>
</dbReference>
<feature type="transmembrane region" description="Helical" evidence="11 12">
    <location>
        <begin position="220"/>
        <end position="244"/>
    </location>
</feature>
<keyword evidence="5 11" id="KW-1133">Transmembrane helix</keyword>
<evidence type="ECO:0000256" key="8">
    <source>
        <dbReference type="ARBA" id="ARBA00023288"/>
    </source>
</evidence>
<dbReference type="InterPro" id="IPR039859">
    <property type="entry name" value="PFA4/ZDH16/20/ERF2-like"/>
</dbReference>
<sequence>MTGRTSPENQVNYTTSGPHSHTHQQLPTNRTTNSASSSEQTIPNATHAHDETHLSHGPNNKLCPIMSSPQTGPSTKGLHILYIPVVCLIIAFQGYFSQYLFATSPDLEPGPLTRRQSITFNVLLLILWWTYYQACTIDPGRFVFPASSAAAEADPSLRPSSTPNEAAGAQKRWCKKCSLPKPPRAHHCRHCGRCIPKMDHHCPWTGNCVSLQTFPYFLRFLVYTVLTLFYLLHLLSLRLSAIWASRSLPSYLGPSVSSLISVTLLTLSSLTTIFLLSILTFTTLKSALFNTTLIEDWEIERHESAMSRIDPYESASSEFWSAEDAAGAGDQLLSRIEFPYDLGFFKNLSQAMGTSNPIRWVLPVFGGGPRLAADKSQRGVGWEYEENGFNDLPGLWPPPDPEKARQAKRGGWPGAEARIREEEVAMIYDSNSIYGGQEDIKAAFARRQKEDMERRRRAKMLESQSRGGIIAELEEDEEEEEEREGYEFVSKSEWKNSEGERLRDFGVDEEAEEETVGVDDDVPLAELLRRRRAVARQDEE</sequence>
<evidence type="ECO:0000256" key="1">
    <source>
        <dbReference type="ARBA" id="ARBA00004141"/>
    </source>
</evidence>
<evidence type="ECO:0000256" key="5">
    <source>
        <dbReference type="ARBA" id="ARBA00022989"/>
    </source>
</evidence>
<dbReference type="EC" id="2.3.1.225" evidence="11"/>
<evidence type="ECO:0000256" key="3">
    <source>
        <dbReference type="ARBA" id="ARBA00022692"/>
    </source>
</evidence>
<dbReference type="PANTHER" id="PTHR12246">
    <property type="entry name" value="PALMITOYLTRANSFERASE ZDHHC16"/>
    <property type="match status" value="1"/>
</dbReference>
<dbReference type="PROSITE" id="PS50216">
    <property type="entry name" value="DHHC"/>
    <property type="match status" value="1"/>
</dbReference>
<proteinExistence type="inferred from homology"/>
<keyword evidence="9 11" id="KW-0012">Acyltransferase</keyword>
<feature type="region of interest" description="Disordered" evidence="13">
    <location>
        <begin position="460"/>
        <end position="519"/>
    </location>
</feature>
<dbReference type="InterPro" id="IPR001594">
    <property type="entry name" value="Palmitoyltrfase_DHHC"/>
</dbReference>
<comment type="catalytic activity">
    <reaction evidence="10 11 12">
        <text>L-cysteinyl-[protein] + hexadecanoyl-CoA = S-hexadecanoyl-L-cysteinyl-[protein] + CoA</text>
        <dbReference type="Rhea" id="RHEA:36683"/>
        <dbReference type="Rhea" id="RHEA-COMP:10131"/>
        <dbReference type="Rhea" id="RHEA-COMP:11032"/>
        <dbReference type="ChEBI" id="CHEBI:29950"/>
        <dbReference type="ChEBI" id="CHEBI:57287"/>
        <dbReference type="ChEBI" id="CHEBI:57379"/>
        <dbReference type="ChEBI" id="CHEBI:74151"/>
        <dbReference type="EC" id="2.3.1.225"/>
    </reaction>
</comment>
<organism evidence="15 16">
    <name type="scientific">Cladorrhinum samala</name>
    <dbReference type="NCBI Taxonomy" id="585594"/>
    <lineage>
        <taxon>Eukaryota</taxon>
        <taxon>Fungi</taxon>
        <taxon>Dikarya</taxon>
        <taxon>Ascomycota</taxon>
        <taxon>Pezizomycotina</taxon>
        <taxon>Sordariomycetes</taxon>
        <taxon>Sordariomycetidae</taxon>
        <taxon>Sordariales</taxon>
        <taxon>Podosporaceae</taxon>
        <taxon>Cladorrhinum</taxon>
    </lineage>
</organism>
<comment type="caution">
    <text evidence="15">The sequence shown here is derived from an EMBL/GenBank/DDBJ whole genome shotgun (WGS) entry which is preliminary data.</text>
</comment>
<keyword evidence="6 11" id="KW-0472">Membrane</keyword>
<keyword evidence="3 11" id="KW-0812">Transmembrane</keyword>
<evidence type="ECO:0000256" key="10">
    <source>
        <dbReference type="ARBA" id="ARBA00048048"/>
    </source>
</evidence>
<feature type="transmembrane region" description="Helical" evidence="11 12">
    <location>
        <begin position="116"/>
        <end position="132"/>
    </location>
</feature>
<feature type="region of interest" description="Disordered" evidence="13">
    <location>
        <begin position="391"/>
        <end position="412"/>
    </location>
</feature>
<keyword evidence="8 11" id="KW-0449">Lipoprotein</keyword>
<comment type="domain">
    <text evidence="11 12">The DHHC domain is required for palmitoyltransferase activity.</text>
</comment>
<dbReference type="Pfam" id="PF01529">
    <property type="entry name" value="DHHC"/>
    <property type="match status" value="1"/>
</dbReference>
<evidence type="ECO:0000256" key="7">
    <source>
        <dbReference type="ARBA" id="ARBA00023139"/>
    </source>
</evidence>
<reference evidence="15" key="2">
    <citation type="submission" date="2023-06" db="EMBL/GenBank/DDBJ databases">
        <authorList>
            <consortium name="Lawrence Berkeley National Laboratory"/>
            <person name="Mondo S.J."/>
            <person name="Hensen N."/>
            <person name="Bonometti L."/>
            <person name="Westerberg I."/>
            <person name="Brannstrom I.O."/>
            <person name="Guillou S."/>
            <person name="Cros-Aarteil S."/>
            <person name="Calhoun S."/>
            <person name="Haridas S."/>
            <person name="Kuo A."/>
            <person name="Pangilinan J."/>
            <person name="Riley R."/>
            <person name="Labutti K."/>
            <person name="Andreopoulos B."/>
            <person name="Lipzen A."/>
            <person name="Chen C."/>
            <person name="Yanf M."/>
            <person name="Daum C."/>
            <person name="Ng V."/>
            <person name="Clum A."/>
            <person name="Steindorff A."/>
            <person name="Ohm R."/>
            <person name="Martin F."/>
            <person name="Silar P."/>
            <person name="Natvig D."/>
            <person name="Lalanne C."/>
            <person name="Gautier V."/>
            <person name="Ament-Velasquez S.L."/>
            <person name="Kruys A."/>
            <person name="Hutchinson M.I."/>
            <person name="Powell A.J."/>
            <person name="Barry K."/>
            <person name="Miller A.N."/>
            <person name="Grigoriev I.V."/>
            <person name="Debuchy R."/>
            <person name="Gladieux P."/>
            <person name="Thoren M.H."/>
            <person name="Johannesson H."/>
        </authorList>
    </citation>
    <scope>NUCLEOTIDE SEQUENCE</scope>
    <source>
        <strain evidence="15">PSN324</strain>
    </source>
</reference>
<evidence type="ECO:0000313" key="16">
    <source>
        <dbReference type="Proteomes" id="UP001321749"/>
    </source>
</evidence>
<evidence type="ECO:0000256" key="2">
    <source>
        <dbReference type="ARBA" id="ARBA00022679"/>
    </source>
</evidence>
<comment type="subcellular location">
    <subcellularLocation>
        <location evidence="11">Endoplasmic reticulum membrane</location>
        <topology evidence="11">Multi-pass membrane protein</topology>
    </subcellularLocation>
    <subcellularLocation>
        <location evidence="1">Membrane</location>
        <topology evidence="1">Multi-pass membrane protein</topology>
    </subcellularLocation>
</comment>
<feature type="transmembrane region" description="Helical" evidence="11 12">
    <location>
        <begin position="256"/>
        <end position="279"/>
    </location>
</feature>
<evidence type="ECO:0000313" key="15">
    <source>
        <dbReference type="EMBL" id="KAK4458799.1"/>
    </source>
</evidence>
<keyword evidence="7 11" id="KW-0564">Palmitate</keyword>
<feature type="region of interest" description="Disordered" evidence="13">
    <location>
        <begin position="49"/>
        <end position="68"/>
    </location>
</feature>
<evidence type="ECO:0000259" key="14">
    <source>
        <dbReference type="Pfam" id="PF01529"/>
    </source>
</evidence>
<comment type="similarity">
    <text evidence="11">Belongs to the DHHC palmitoyltransferase family. PFA4 subfamily.</text>
</comment>